<gene>
    <name evidence="2" type="ORF">SPIL2461_LOCUS13848</name>
</gene>
<name>A0A812TAL1_SYMPI</name>
<organism evidence="2 3">
    <name type="scientific">Symbiodinium pilosum</name>
    <name type="common">Dinoflagellate</name>
    <dbReference type="NCBI Taxonomy" id="2952"/>
    <lineage>
        <taxon>Eukaryota</taxon>
        <taxon>Sar</taxon>
        <taxon>Alveolata</taxon>
        <taxon>Dinophyceae</taxon>
        <taxon>Suessiales</taxon>
        <taxon>Symbiodiniaceae</taxon>
        <taxon>Symbiodinium</taxon>
    </lineage>
</organism>
<dbReference type="OrthoDB" id="46161at2759"/>
<evidence type="ECO:0000313" key="2">
    <source>
        <dbReference type="EMBL" id="CAE7526965.1"/>
    </source>
</evidence>
<proteinExistence type="predicted"/>
<sequence length="194" mass="20491">EPSTTVFVEYPGYPGNLPLTSGGVKAFAADFLEGRVESDDQTQTLSWLFTQGVDPGCTGPCSATNCCTVAIHEGMDCSSDASIGDPYWNKQLVSTNPWQDAKYVIQGSLPTAANDVSVTSGFGAAQINGRAAVVYDSAGVRVGCATITVAKKQKKELINGAIDKLNMAVDQLMDHIKDAIEDLAEAANKSHHYG</sequence>
<keyword evidence="3" id="KW-1185">Reference proteome</keyword>
<feature type="non-terminal residue" evidence="2">
    <location>
        <position position="194"/>
    </location>
</feature>
<keyword evidence="1" id="KW-0175">Coiled coil</keyword>
<dbReference type="Proteomes" id="UP000649617">
    <property type="component" value="Unassembled WGS sequence"/>
</dbReference>
<comment type="caution">
    <text evidence="2">The sequence shown here is derived from an EMBL/GenBank/DDBJ whole genome shotgun (WGS) entry which is preliminary data.</text>
</comment>
<protein>
    <recommendedName>
        <fullName evidence="4">Superoxide dismutase copper/zinc binding domain-containing protein</fullName>
    </recommendedName>
</protein>
<feature type="non-terminal residue" evidence="2">
    <location>
        <position position="1"/>
    </location>
</feature>
<reference evidence="2" key="1">
    <citation type="submission" date="2021-02" db="EMBL/GenBank/DDBJ databases">
        <authorList>
            <person name="Dougan E. K."/>
            <person name="Rhodes N."/>
            <person name="Thang M."/>
            <person name="Chan C."/>
        </authorList>
    </citation>
    <scope>NUCLEOTIDE SEQUENCE</scope>
</reference>
<dbReference type="EMBL" id="CAJNIZ010030936">
    <property type="protein sequence ID" value="CAE7526965.1"/>
    <property type="molecule type" value="Genomic_DNA"/>
</dbReference>
<accession>A0A812TAL1</accession>
<evidence type="ECO:0008006" key="4">
    <source>
        <dbReference type="Google" id="ProtNLM"/>
    </source>
</evidence>
<evidence type="ECO:0000256" key="1">
    <source>
        <dbReference type="SAM" id="Coils"/>
    </source>
</evidence>
<dbReference type="AlphaFoldDB" id="A0A812TAL1"/>
<evidence type="ECO:0000313" key="3">
    <source>
        <dbReference type="Proteomes" id="UP000649617"/>
    </source>
</evidence>
<feature type="coiled-coil region" evidence="1">
    <location>
        <begin position="162"/>
        <end position="189"/>
    </location>
</feature>